<protein>
    <submittedName>
        <fullName evidence="2">Uncharacterized protein</fullName>
    </submittedName>
</protein>
<keyword evidence="3" id="KW-1185">Reference proteome</keyword>
<dbReference type="EMBL" id="AVOT02021330">
    <property type="protein sequence ID" value="MBW0510090.1"/>
    <property type="molecule type" value="Genomic_DNA"/>
</dbReference>
<feature type="region of interest" description="Disordered" evidence="1">
    <location>
        <begin position="1"/>
        <end position="22"/>
    </location>
</feature>
<dbReference type="Proteomes" id="UP000765509">
    <property type="component" value="Unassembled WGS sequence"/>
</dbReference>
<feature type="compositionally biased region" description="Polar residues" evidence="1">
    <location>
        <begin position="1"/>
        <end position="10"/>
    </location>
</feature>
<evidence type="ECO:0000313" key="3">
    <source>
        <dbReference type="Proteomes" id="UP000765509"/>
    </source>
</evidence>
<accession>A0A9Q3DU90</accession>
<evidence type="ECO:0000256" key="1">
    <source>
        <dbReference type="SAM" id="MobiDB-lite"/>
    </source>
</evidence>
<feature type="region of interest" description="Disordered" evidence="1">
    <location>
        <begin position="141"/>
        <end position="182"/>
    </location>
</feature>
<gene>
    <name evidence="2" type="ORF">O181_049805</name>
</gene>
<feature type="compositionally biased region" description="Basic and acidic residues" evidence="1">
    <location>
        <begin position="11"/>
        <end position="20"/>
    </location>
</feature>
<comment type="caution">
    <text evidence="2">The sequence shown here is derived from an EMBL/GenBank/DDBJ whole genome shotgun (WGS) entry which is preliminary data.</text>
</comment>
<feature type="non-terminal residue" evidence="2">
    <location>
        <position position="1"/>
    </location>
</feature>
<dbReference type="AlphaFoldDB" id="A0A9Q3DU90"/>
<organism evidence="2 3">
    <name type="scientific">Austropuccinia psidii MF-1</name>
    <dbReference type="NCBI Taxonomy" id="1389203"/>
    <lineage>
        <taxon>Eukaryota</taxon>
        <taxon>Fungi</taxon>
        <taxon>Dikarya</taxon>
        <taxon>Basidiomycota</taxon>
        <taxon>Pucciniomycotina</taxon>
        <taxon>Pucciniomycetes</taxon>
        <taxon>Pucciniales</taxon>
        <taxon>Sphaerophragmiaceae</taxon>
        <taxon>Austropuccinia</taxon>
    </lineage>
</organism>
<sequence length="217" mass="25153">VEATIQSNQMDVDKEEERQNPDVLSLPQERNIWRMPELPPFPKKFINANTKIGSEQPKKKSWKYAQAFGRGHELLLIHQEISGSGEDHRTLRRLESIFLQIQGQKDKELVEEPKFFIHRPEEGTGNDSIFGDKMPSGVYQLQTSSRSAKDQPKGPQKKQRGPKKHQGKANWHRPYPQGYRIPKLEPSAVDSVFNMARTLMEFTAKEQERMNRTFPCK</sequence>
<reference evidence="2" key="1">
    <citation type="submission" date="2021-03" db="EMBL/GenBank/DDBJ databases">
        <title>Draft genome sequence of rust myrtle Austropuccinia psidii MF-1, a brazilian biotype.</title>
        <authorList>
            <person name="Quecine M.C."/>
            <person name="Pachon D.M.R."/>
            <person name="Bonatelli M.L."/>
            <person name="Correr F.H."/>
            <person name="Franceschini L.M."/>
            <person name="Leite T.F."/>
            <person name="Margarido G.R.A."/>
            <person name="Almeida C.A."/>
            <person name="Ferrarezi J.A."/>
            <person name="Labate C.A."/>
        </authorList>
    </citation>
    <scope>NUCLEOTIDE SEQUENCE</scope>
    <source>
        <strain evidence="2">MF-1</strain>
    </source>
</reference>
<name>A0A9Q3DU90_9BASI</name>
<feature type="compositionally biased region" description="Basic residues" evidence="1">
    <location>
        <begin position="155"/>
        <end position="171"/>
    </location>
</feature>
<proteinExistence type="predicted"/>
<evidence type="ECO:0000313" key="2">
    <source>
        <dbReference type="EMBL" id="MBW0510090.1"/>
    </source>
</evidence>